<organism evidence="3 4">
    <name type="scientific">Rhizobium lusitanum</name>
    <dbReference type="NCBI Taxonomy" id="293958"/>
    <lineage>
        <taxon>Bacteria</taxon>
        <taxon>Pseudomonadati</taxon>
        <taxon>Pseudomonadota</taxon>
        <taxon>Alphaproteobacteria</taxon>
        <taxon>Hyphomicrobiales</taxon>
        <taxon>Rhizobiaceae</taxon>
        <taxon>Rhizobium/Agrobacterium group</taxon>
        <taxon>Rhizobium</taxon>
    </lineage>
</organism>
<dbReference type="AlphaFoldDB" id="A0A6L9UHJ8"/>
<dbReference type="Proteomes" id="UP000483035">
    <property type="component" value="Unassembled WGS sequence"/>
</dbReference>
<dbReference type="GO" id="GO:0016491">
    <property type="term" value="F:oxidoreductase activity"/>
    <property type="evidence" value="ECO:0007669"/>
    <property type="project" value="UniProtKB-KW"/>
</dbReference>
<proteinExistence type="predicted"/>
<dbReference type="EMBL" id="WUEY01000039">
    <property type="protein sequence ID" value="NEI74791.1"/>
    <property type="molecule type" value="Genomic_DNA"/>
</dbReference>
<evidence type="ECO:0000313" key="4">
    <source>
        <dbReference type="Proteomes" id="UP000483035"/>
    </source>
</evidence>
<evidence type="ECO:0000256" key="1">
    <source>
        <dbReference type="ARBA" id="ARBA00023002"/>
    </source>
</evidence>
<comment type="caution">
    <text evidence="3">The sequence shown here is derived from an EMBL/GenBank/DDBJ whole genome shotgun (WGS) entry which is preliminary data.</text>
</comment>
<dbReference type="InterPro" id="IPR013107">
    <property type="entry name" value="Acyl-CoA_DH_C"/>
</dbReference>
<dbReference type="Pfam" id="PF08028">
    <property type="entry name" value="Acyl-CoA_dh_2"/>
    <property type="match status" value="1"/>
</dbReference>
<gene>
    <name evidence="3" type="ORF">GR212_35200</name>
</gene>
<evidence type="ECO:0000313" key="3">
    <source>
        <dbReference type="EMBL" id="NEI74791.1"/>
    </source>
</evidence>
<keyword evidence="1" id="KW-0560">Oxidoreductase</keyword>
<name>A0A6L9UHJ8_9HYPH</name>
<sequence length="93" mass="10198">MAAESCFSIALAVKSNEYLIAGIQSVLYVAETCLKAVGTCFELGGTVQVYDQSPRQRRLSDMCVATQHGVVQRHHYAQNVGSLIDKEPLVRLL</sequence>
<reference evidence="3 4" key="1">
    <citation type="submission" date="2019-12" db="EMBL/GenBank/DDBJ databases">
        <title>Rhizobium genotypes associated with high levels of biological nitrogen fixation by grain legumes in a temperate-maritime cropping system.</title>
        <authorList>
            <person name="Maluk M."/>
            <person name="Francesc Ferrando Molina F."/>
            <person name="Lopez Del Egido L."/>
            <person name="Lafos M."/>
            <person name="Langarica-Fuentes A."/>
            <person name="Gebre Yohannes G."/>
            <person name="Young M.W."/>
            <person name="Martin P."/>
            <person name="Gantlett R."/>
            <person name="Kenicer G."/>
            <person name="Hawes C."/>
            <person name="Begg G.S."/>
            <person name="Quilliam R.S."/>
            <person name="Squire G.R."/>
            <person name="Poole P.S."/>
            <person name="Young P.W."/>
            <person name="Iannetta P.M."/>
            <person name="James E.K."/>
        </authorList>
    </citation>
    <scope>NUCLEOTIDE SEQUENCE [LARGE SCALE GENOMIC DNA]</scope>
    <source>
        <strain evidence="3 4">JHI1118</strain>
    </source>
</reference>
<dbReference type="RefSeq" id="WP_163994493.1">
    <property type="nucleotide sequence ID" value="NZ_WUEY01000039.1"/>
</dbReference>
<dbReference type="Gene3D" id="1.20.140.10">
    <property type="entry name" value="Butyryl-CoA Dehydrogenase, subunit A, domain 3"/>
    <property type="match status" value="1"/>
</dbReference>
<feature type="domain" description="Acyl-CoA dehydrogenase C-terminal" evidence="2">
    <location>
        <begin position="27"/>
        <end position="72"/>
    </location>
</feature>
<protein>
    <recommendedName>
        <fullName evidence="2">Acyl-CoA dehydrogenase C-terminal domain-containing protein</fullName>
    </recommendedName>
</protein>
<evidence type="ECO:0000259" key="2">
    <source>
        <dbReference type="Pfam" id="PF08028"/>
    </source>
</evidence>
<accession>A0A6L9UHJ8</accession>